<dbReference type="Gene3D" id="1.25.40.10">
    <property type="entry name" value="Tetratricopeptide repeat domain"/>
    <property type="match status" value="1"/>
</dbReference>
<dbReference type="OMA" id="TCYMQLG"/>
<dbReference type="AlphaFoldDB" id="C1EJB7"/>
<feature type="region of interest" description="Disordered" evidence="1">
    <location>
        <begin position="142"/>
        <end position="171"/>
    </location>
</feature>
<dbReference type="SUPFAM" id="SSF54277">
    <property type="entry name" value="CAD &amp; PB1 domains"/>
    <property type="match status" value="1"/>
</dbReference>
<reference evidence="2 3" key="1">
    <citation type="journal article" date="2009" name="Science">
        <title>Green evolution and dynamic adaptations revealed by genomes of the marine picoeukaryotes Micromonas.</title>
        <authorList>
            <person name="Worden A.Z."/>
            <person name="Lee J.H."/>
            <person name="Mock T."/>
            <person name="Rouze P."/>
            <person name="Simmons M.P."/>
            <person name="Aerts A.L."/>
            <person name="Allen A.E."/>
            <person name="Cuvelier M.L."/>
            <person name="Derelle E."/>
            <person name="Everett M.V."/>
            <person name="Foulon E."/>
            <person name="Grimwood J."/>
            <person name="Gundlach H."/>
            <person name="Henrissat B."/>
            <person name="Napoli C."/>
            <person name="McDonald S.M."/>
            <person name="Parker M.S."/>
            <person name="Rombauts S."/>
            <person name="Salamov A."/>
            <person name="Von Dassow P."/>
            <person name="Badger J.H."/>
            <person name="Coutinho P.M."/>
            <person name="Demir E."/>
            <person name="Dubchak I."/>
            <person name="Gentemann C."/>
            <person name="Eikrem W."/>
            <person name="Gready J.E."/>
            <person name="John U."/>
            <person name="Lanier W."/>
            <person name="Lindquist E.A."/>
            <person name="Lucas S."/>
            <person name="Mayer K.F."/>
            <person name="Moreau H."/>
            <person name="Not F."/>
            <person name="Otillar R."/>
            <person name="Panaud O."/>
            <person name="Pangilinan J."/>
            <person name="Paulsen I."/>
            <person name="Piegu B."/>
            <person name="Poliakov A."/>
            <person name="Robbens S."/>
            <person name="Schmutz J."/>
            <person name="Toulza E."/>
            <person name="Wyss T."/>
            <person name="Zelensky A."/>
            <person name="Zhou K."/>
            <person name="Armbrust E.V."/>
            <person name="Bhattacharya D."/>
            <person name="Goodenough U.W."/>
            <person name="Van de Peer Y."/>
            <person name="Grigoriev I.V."/>
        </authorList>
    </citation>
    <scope>NUCLEOTIDE SEQUENCE [LARGE SCALE GENOMIC DNA]</scope>
    <source>
        <strain evidence="3">RCC299 / NOUM17</strain>
    </source>
</reference>
<accession>C1EJB7</accession>
<name>C1EJB7_MICCC</name>
<dbReference type="RefSeq" id="XP_002506900.1">
    <property type="nucleotide sequence ID" value="XM_002506854.1"/>
</dbReference>
<dbReference type="eggNOG" id="KOG4151">
    <property type="taxonomic scope" value="Eukaryota"/>
</dbReference>
<dbReference type="InterPro" id="IPR019734">
    <property type="entry name" value="TPR_rpt"/>
</dbReference>
<dbReference type="PANTHER" id="PTHR46183">
    <property type="entry name" value="PROTEIN CLMP1"/>
    <property type="match status" value="1"/>
</dbReference>
<dbReference type="SUPFAM" id="SSF48452">
    <property type="entry name" value="TPR-like"/>
    <property type="match status" value="1"/>
</dbReference>
<dbReference type="PANTHER" id="PTHR46183:SF8">
    <property type="entry name" value="PROTEIN CLMP1"/>
    <property type="match status" value="1"/>
</dbReference>
<dbReference type="OrthoDB" id="2942533at2759"/>
<dbReference type="EMBL" id="CP001334">
    <property type="protein sequence ID" value="ACO68158.1"/>
    <property type="molecule type" value="Genomic_DNA"/>
</dbReference>
<evidence type="ECO:0000256" key="1">
    <source>
        <dbReference type="SAM" id="MobiDB-lite"/>
    </source>
</evidence>
<sequence>MGKAKKQVLDDDDAVFAQRAVELKDEAQKLKDARNFAKAASAYQQCIELVGASNPGAADLFAAKSQCHLALRHWADVVADATRALKIAPKNVDALVSRARAYQATGQEKKAKADAQSAAASDGANADAKALLESFEPKKPVAGLGGMSLDKPSKPAAKSKADQQAEQEEELRKKQAALILKQRQEAEARRQAQQRSWGPPVTVKAVAGADVRTFVVPTMIAHKDLMSALQKKFPDVSAFTVRYSAPDGTLKPVSSRHDFATAVAAAQGGDNKGKPAANLYGGLHPVRLIISELTRLDAPACDDEGAEQGAEGSTSGQQLAPNEVVEIDEWILDFAALFREHLGIDAEAHLDLHAEGLDKCNHALEPQVSAEDADAVLDDAAQKFQEAAALALFNWGNVHMCAARKAMDGGRDPPLEEGGPPGAAVATADNRDEVIDRLDQAKSRYEAALGVKPDFHDATIALAQRRYERARLLTAAAGLSGAGESPAEGNADSDEAEAEFSGACADFDAVLAILPEDPPKPEKEPEKKEEKKEGEEEEAEQPSMRAQVQVMWGNTLFEQSQMRARLGKEWRPLLDVAVEKFKGAGCAEADIEQALKVHRGVRAEKEA</sequence>
<feature type="region of interest" description="Disordered" evidence="1">
    <location>
        <begin position="480"/>
        <end position="499"/>
    </location>
</feature>
<organism evidence="2 3">
    <name type="scientific">Micromonas commoda (strain RCC299 / NOUM17 / CCMP2709)</name>
    <name type="common">Picoplanktonic green alga</name>
    <dbReference type="NCBI Taxonomy" id="296587"/>
    <lineage>
        <taxon>Eukaryota</taxon>
        <taxon>Viridiplantae</taxon>
        <taxon>Chlorophyta</taxon>
        <taxon>Mamiellophyceae</taxon>
        <taxon>Mamiellales</taxon>
        <taxon>Mamiellaceae</taxon>
        <taxon>Micromonas</taxon>
    </lineage>
</organism>
<dbReference type="InterPro" id="IPR011990">
    <property type="entry name" value="TPR-like_helical_dom_sf"/>
</dbReference>
<protein>
    <submittedName>
        <fullName evidence="2">Uncharacterized protein</fullName>
    </submittedName>
</protein>
<proteinExistence type="predicted"/>
<dbReference type="KEGG" id="mis:MICPUN_64877"/>
<gene>
    <name evidence="2" type="ORF">MICPUN_64877</name>
</gene>
<evidence type="ECO:0000313" key="3">
    <source>
        <dbReference type="Proteomes" id="UP000002009"/>
    </source>
</evidence>
<feature type="compositionally biased region" description="Low complexity" evidence="1">
    <location>
        <begin position="480"/>
        <end position="489"/>
    </location>
</feature>
<dbReference type="InParanoid" id="C1EJB7"/>
<feature type="compositionally biased region" description="Low complexity" evidence="1">
    <location>
        <begin position="154"/>
        <end position="164"/>
    </location>
</feature>
<dbReference type="GeneID" id="8249685"/>
<feature type="region of interest" description="Disordered" evidence="1">
    <location>
        <begin position="515"/>
        <end position="546"/>
    </location>
</feature>
<feature type="compositionally biased region" description="Basic and acidic residues" evidence="1">
    <location>
        <begin position="517"/>
        <end position="534"/>
    </location>
</feature>
<dbReference type="InterPro" id="IPR044517">
    <property type="entry name" value="PHOX1-4"/>
</dbReference>
<dbReference type="Proteomes" id="UP000002009">
    <property type="component" value="Chromosome 16"/>
</dbReference>
<feature type="region of interest" description="Disordered" evidence="1">
    <location>
        <begin position="409"/>
        <end position="430"/>
    </location>
</feature>
<evidence type="ECO:0000313" key="2">
    <source>
        <dbReference type="EMBL" id="ACO68158.1"/>
    </source>
</evidence>
<dbReference type="SMART" id="SM00028">
    <property type="entry name" value="TPR"/>
    <property type="match status" value="3"/>
</dbReference>
<keyword evidence="3" id="KW-1185">Reference proteome</keyword>